<accession>A0A3M7T9H2</accession>
<gene>
    <name evidence="1" type="ORF">BpHYR1_042728</name>
</gene>
<protein>
    <submittedName>
        <fullName evidence="1">Uncharacterized protein</fullName>
    </submittedName>
</protein>
<comment type="caution">
    <text evidence="1">The sequence shown here is derived from an EMBL/GenBank/DDBJ whole genome shotgun (WGS) entry which is preliminary data.</text>
</comment>
<dbReference type="AlphaFoldDB" id="A0A3M7T9H2"/>
<evidence type="ECO:0000313" key="1">
    <source>
        <dbReference type="EMBL" id="RNA44548.1"/>
    </source>
</evidence>
<dbReference type="Proteomes" id="UP000276133">
    <property type="component" value="Unassembled WGS sequence"/>
</dbReference>
<evidence type="ECO:0000313" key="2">
    <source>
        <dbReference type="Proteomes" id="UP000276133"/>
    </source>
</evidence>
<organism evidence="1 2">
    <name type="scientific">Brachionus plicatilis</name>
    <name type="common">Marine rotifer</name>
    <name type="synonym">Brachionus muelleri</name>
    <dbReference type="NCBI Taxonomy" id="10195"/>
    <lineage>
        <taxon>Eukaryota</taxon>
        <taxon>Metazoa</taxon>
        <taxon>Spiralia</taxon>
        <taxon>Gnathifera</taxon>
        <taxon>Rotifera</taxon>
        <taxon>Eurotatoria</taxon>
        <taxon>Monogononta</taxon>
        <taxon>Pseudotrocha</taxon>
        <taxon>Ploima</taxon>
        <taxon>Brachionidae</taxon>
        <taxon>Brachionus</taxon>
    </lineage>
</organism>
<reference evidence="1 2" key="1">
    <citation type="journal article" date="2018" name="Sci. Rep.">
        <title>Genomic signatures of local adaptation to the degree of environmental predictability in rotifers.</title>
        <authorList>
            <person name="Franch-Gras L."/>
            <person name="Hahn C."/>
            <person name="Garcia-Roger E.M."/>
            <person name="Carmona M.J."/>
            <person name="Serra M."/>
            <person name="Gomez A."/>
        </authorList>
    </citation>
    <scope>NUCLEOTIDE SEQUENCE [LARGE SCALE GENOMIC DNA]</scope>
    <source>
        <strain evidence="1">HYR1</strain>
    </source>
</reference>
<keyword evidence="2" id="KW-1185">Reference proteome</keyword>
<dbReference type="EMBL" id="REGN01000089">
    <property type="protein sequence ID" value="RNA44548.1"/>
    <property type="molecule type" value="Genomic_DNA"/>
</dbReference>
<sequence length="81" mass="9598">MVNNLILNEDSYMEKKLGREAELYICELISSSHVNRFKTILFSIIIRKLNHTEKRFFTKYTCTSTSSEDSQLVSDKFERKK</sequence>
<name>A0A3M7T9H2_BRAPC</name>
<proteinExistence type="predicted"/>